<dbReference type="PANTHER" id="PTHR43611">
    <property type="entry name" value="ALPHA-D-GLUCOSE 1-PHOSPHATE PHOSPHATASE"/>
    <property type="match status" value="1"/>
</dbReference>
<comment type="caution">
    <text evidence="1">The sequence shown here is derived from an EMBL/GenBank/DDBJ whole genome shotgun (WGS) entry which is preliminary data.</text>
</comment>
<dbReference type="GeneID" id="85013852"/>
<dbReference type="Proteomes" id="UP000522163">
    <property type="component" value="Unassembled WGS sequence"/>
</dbReference>
<dbReference type="Pfam" id="PF13419">
    <property type="entry name" value="HAD_2"/>
    <property type="match status" value="1"/>
</dbReference>
<gene>
    <name evidence="1" type="ORF">HNQ46_000281</name>
</gene>
<dbReference type="CDD" id="cd02603">
    <property type="entry name" value="HAD_sEH-N_like"/>
    <property type="match status" value="1"/>
</dbReference>
<keyword evidence="1" id="KW-0378">Hydrolase</keyword>
<name>A0A7W9SF26_9FIRM</name>
<protein>
    <submittedName>
        <fullName evidence="1">Putative hydrolase of the HAD superfamily</fullName>
    </submittedName>
</protein>
<dbReference type="RefSeq" id="WP_183681982.1">
    <property type="nucleotide sequence ID" value="NZ_JACHHH010000001.1"/>
</dbReference>
<dbReference type="InterPro" id="IPR041492">
    <property type="entry name" value="HAD_2"/>
</dbReference>
<proteinExistence type="predicted"/>
<dbReference type="Gene3D" id="3.40.50.1000">
    <property type="entry name" value="HAD superfamily/HAD-like"/>
    <property type="match status" value="1"/>
</dbReference>
<dbReference type="InterPro" id="IPR036412">
    <property type="entry name" value="HAD-like_sf"/>
</dbReference>
<evidence type="ECO:0000313" key="1">
    <source>
        <dbReference type="EMBL" id="MBB6040320.1"/>
    </source>
</evidence>
<dbReference type="SFLD" id="SFLDS00003">
    <property type="entry name" value="Haloacid_Dehalogenase"/>
    <property type="match status" value="1"/>
</dbReference>
<evidence type="ECO:0000313" key="2">
    <source>
        <dbReference type="Proteomes" id="UP000522163"/>
    </source>
</evidence>
<dbReference type="GO" id="GO:0016787">
    <property type="term" value="F:hydrolase activity"/>
    <property type="evidence" value="ECO:0007669"/>
    <property type="project" value="UniProtKB-KW"/>
</dbReference>
<dbReference type="PANTHER" id="PTHR43611:SF3">
    <property type="entry name" value="FLAVIN MONONUCLEOTIDE HYDROLASE 1, CHLOROPLATIC"/>
    <property type="match status" value="1"/>
</dbReference>
<reference evidence="1 2" key="1">
    <citation type="submission" date="2020-08" db="EMBL/GenBank/DDBJ databases">
        <title>Genomic Encyclopedia of Type Strains, Phase IV (KMG-IV): sequencing the most valuable type-strain genomes for metagenomic binning, comparative biology and taxonomic classification.</title>
        <authorList>
            <person name="Goeker M."/>
        </authorList>
    </citation>
    <scope>NUCLEOTIDE SEQUENCE [LARGE SCALE GENOMIC DNA]</scope>
    <source>
        <strain evidence="1 2">DSM 17245</strain>
    </source>
</reference>
<organism evidence="1 2">
    <name type="scientific">Oribacterium sinus</name>
    <dbReference type="NCBI Taxonomy" id="237576"/>
    <lineage>
        <taxon>Bacteria</taxon>
        <taxon>Bacillati</taxon>
        <taxon>Bacillota</taxon>
        <taxon>Clostridia</taxon>
        <taxon>Lachnospirales</taxon>
        <taxon>Lachnospiraceae</taxon>
        <taxon>Oribacterium</taxon>
    </lineage>
</organism>
<dbReference type="AlphaFoldDB" id="A0A7W9SF26"/>
<dbReference type="SUPFAM" id="SSF56784">
    <property type="entry name" value="HAD-like"/>
    <property type="match status" value="1"/>
</dbReference>
<sequence length="205" mass="23776">MHKNLVLDMGNVLVTYNPVWVIQEYTDREDWIKEIKDVMFYSGEWIRLDAGLMSEEDALKAWMKRCSSPQVAELCKSCFENWDKFNMKKIPGVAEILKEEKEQGRKLYLLSNASMRLVPIWREVLPGSDYFDGIFYSAAFHCMKPQDIIYERFLKHFSLEAKDCFFIDDLTENIEGAKKAGFDGAVLPLPQASALQKILEEEKNA</sequence>
<dbReference type="InterPro" id="IPR023214">
    <property type="entry name" value="HAD_sf"/>
</dbReference>
<dbReference type="Gene3D" id="1.10.150.240">
    <property type="entry name" value="Putative phosphatase, domain 2"/>
    <property type="match status" value="1"/>
</dbReference>
<dbReference type="InterPro" id="IPR023198">
    <property type="entry name" value="PGP-like_dom2"/>
</dbReference>
<dbReference type="NCBIfam" id="TIGR01509">
    <property type="entry name" value="HAD-SF-IA-v3"/>
    <property type="match status" value="1"/>
</dbReference>
<dbReference type="SFLD" id="SFLDG01129">
    <property type="entry name" value="C1.5:_HAD__Beta-PGM__Phosphata"/>
    <property type="match status" value="1"/>
</dbReference>
<dbReference type="InterPro" id="IPR006439">
    <property type="entry name" value="HAD-SF_hydro_IA"/>
</dbReference>
<dbReference type="EMBL" id="JACHHH010000001">
    <property type="protein sequence ID" value="MBB6040320.1"/>
    <property type="molecule type" value="Genomic_DNA"/>
</dbReference>
<accession>A0A7W9SF26</accession>